<name>A0A6M3J7Q8_9ZZZZ</name>
<evidence type="ECO:0000313" key="2">
    <source>
        <dbReference type="EMBL" id="QJA83700.1"/>
    </source>
</evidence>
<dbReference type="EMBL" id="MT141529">
    <property type="protein sequence ID" value="QJA64942.1"/>
    <property type="molecule type" value="Genomic_DNA"/>
</dbReference>
<accession>A0A6M3J7Q8</accession>
<sequence>MKRRKEYPKIECSFCGKVFDMQRKWAKFCGTPCRLKNHYFKKTKGVSNGSKANKKNVTSNVIQKASKLYLRSS</sequence>
<gene>
    <name evidence="2" type="ORF">MM415A00259_0025</name>
    <name evidence="1" type="ORF">MM415B00452_0043</name>
</gene>
<dbReference type="EMBL" id="MT142516">
    <property type="protein sequence ID" value="QJA83700.1"/>
    <property type="molecule type" value="Genomic_DNA"/>
</dbReference>
<organism evidence="1">
    <name type="scientific">viral metagenome</name>
    <dbReference type="NCBI Taxonomy" id="1070528"/>
    <lineage>
        <taxon>unclassified sequences</taxon>
        <taxon>metagenomes</taxon>
        <taxon>organismal metagenomes</taxon>
    </lineage>
</organism>
<dbReference type="AlphaFoldDB" id="A0A6M3J7Q8"/>
<protein>
    <submittedName>
        <fullName evidence="1">Uncharacterized protein</fullName>
    </submittedName>
</protein>
<evidence type="ECO:0000313" key="1">
    <source>
        <dbReference type="EMBL" id="QJA64942.1"/>
    </source>
</evidence>
<proteinExistence type="predicted"/>
<reference evidence="1" key="1">
    <citation type="submission" date="2020-03" db="EMBL/GenBank/DDBJ databases">
        <title>The deep terrestrial virosphere.</title>
        <authorList>
            <person name="Holmfeldt K."/>
            <person name="Nilsson E."/>
            <person name="Simone D."/>
            <person name="Lopez-Fernandez M."/>
            <person name="Wu X."/>
            <person name="de Brujin I."/>
            <person name="Lundin D."/>
            <person name="Andersson A."/>
            <person name="Bertilsson S."/>
            <person name="Dopson M."/>
        </authorList>
    </citation>
    <scope>NUCLEOTIDE SEQUENCE</scope>
    <source>
        <strain evidence="2">MM415A00259</strain>
        <strain evidence="1">MM415B00452</strain>
    </source>
</reference>